<dbReference type="Gramene" id="TraesNOR4A03G02201750.1">
    <property type="protein sequence ID" value="TraesNOR4A03G02201750.1"/>
    <property type="gene ID" value="TraesNOR4A03G02201750"/>
</dbReference>
<keyword evidence="9" id="KW-1185">Reference proteome</keyword>
<evidence type="ECO:0000256" key="6">
    <source>
        <dbReference type="SAM" id="MobiDB-lite"/>
    </source>
</evidence>
<keyword evidence="3" id="KW-0862">Zinc</keyword>
<comment type="function">
    <text evidence="4">E3 ubiquitin-protein ligase that mediates ubiquitination and subsequent proteasomal degradation of target proteins. E3 ubiquitin ligases accept ubiquitin from an E2 ubiquitin-conjugating enzyme in the form of a thioester and then directly transfers the ubiquitin to targeted substrates. It probably triggers the ubiquitin-mediated degradation of different substrates.</text>
</comment>
<reference evidence="8" key="2">
    <citation type="submission" date="2018-10" db="UniProtKB">
        <authorList>
            <consortium name="EnsemblPlants"/>
        </authorList>
    </citation>
    <scope>IDENTIFICATION</scope>
</reference>
<dbReference type="KEGG" id="taes:123083025"/>
<dbReference type="Gramene" id="TraesROB_scaffold_000472_01G000100.1">
    <property type="protein sequence ID" value="TraesROB_scaffold_000472_01G000100.1"/>
    <property type="gene ID" value="TraesROB_scaffold_000472_01G000100"/>
</dbReference>
<gene>
    <name evidence="8" type="primary">LOC123083025</name>
</gene>
<dbReference type="RefSeq" id="XP_044361121.1">
    <property type="nucleotide sequence ID" value="XM_044505186.1"/>
</dbReference>
<evidence type="ECO:0000256" key="3">
    <source>
        <dbReference type="ARBA" id="ARBA00022833"/>
    </source>
</evidence>
<keyword evidence="2 5" id="KW-0863">Zinc-finger</keyword>
<evidence type="ECO:0000256" key="1">
    <source>
        <dbReference type="ARBA" id="ARBA00022723"/>
    </source>
</evidence>
<sequence length="279" mass="31001">METQSAKKARTPPPNVPQEEESTNASNMPRGGTSQEYTVEADGLGCEICFEPFDDQIFMCKNGHPACGTCCIRMDRLCFCTDPIGDIRCRPLEKILAAMTRPCAYVTYGCKEIVSYSGRRSHEKVCPFAPYHCPFDGCTYQGLEVYTHIRDRHAPSAVIVRGGSQRLDVTLEKKTPFRVLLHRDGASVFLLLNGGDVLCGRSLSLVCMGPRPTGNAGVKYKMEVKRRSDPDAPVLWSSGAAPFVRRLKDFHAKGFLFVPDSYWDSYDSVSVTVHLTDGW</sequence>
<dbReference type="AlphaFoldDB" id="A0A3B6I0F1"/>
<dbReference type="PROSITE" id="PS51081">
    <property type="entry name" value="ZF_SIAH"/>
    <property type="match status" value="1"/>
</dbReference>
<dbReference type="UniPathway" id="UPA00143"/>
<dbReference type="Gene3D" id="3.30.40.10">
    <property type="entry name" value="Zinc/RING finger domain, C3HC4 (zinc finger)"/>
    <property type="match status" value="1"/>
</dbReference>
<dbReference type="Gramene" id="TraesCLE_scaffold_000400_01G000600.1">
    <property type="protein sequence ID" value="TraesCLE_scaffold_000400_01G000600.1"/>
    <property type="gene ID" value="TraesCLE_scaffold_000400_01G000600"/>
</dbReference>
<dbReference type="GO" id="GO:0008270">
    <property type="term" value="F:zinc ion binding"/>
    <property type="evidence" value="ECO:0007669"/>
    <property type="project" value="UniProtKB-KW"/>
</dbReference>
<feature type="domain" description="SIAH-type" evidence="7">
    <location>
        <begin position="98"/>
        <end position="154"/>
    </location>
</feature>
<dbReference type="Gramene" id="TraesRN4A0100986900.1">
    <property type="protein sequence ID" value="TraesRN4A0100986900.1"/>
    <property type="gene ID" value="TraesRN4A0100986900"/>
</dbReference>
<dbReference type="EnsemblPlants" id="TraesCS4A02G395500.1">
    <property type="protein sequence ID" value="TraesCS4A02G395500.1"/>
    <property type="gene ID" value="TraesCS4A02G395500"/>
</dbReference>
<dbReference type="GO" id="GO:0005737">
    <property type="term" value="C:cytoplasm"/>
    <property type="evidence" value="ECO:0000318"/>
    <property type="project" value="GO_Central"/>
</dbReference>
<evidence type="ECO:0000256" key="2">
    <source>
        <dbReference type="ARBA" id="ARBA00022771"/>
    </source>
</evidence>
<evidence type="ECO:0000313" key="8">
    <source>
        <dbReference type="EnsemblPlants" id="TraesCS4A02G395500.1"/>
    </source>
</evidence>
<name>A0A3B6I0F1_WHEAT</name>
<evidence type="ECO:0000259" key="7">
    <source>
        <dbReference type="PROSITE" id="PS51081"/>
    </source>
</evidence>
<dbReference type="SUPFAM" id="SSF49599">
    <property type="entry name" value="TRAF domain-like"/>
    <property type="match status" value="1"/>
</dbReference>
<evidence type="ECO:0000256" key="5">
    <source>
        <dbReference type="PROSITE-ProRule" id="PRU00455"/>
    </source>
</evidence>
<organism evidence="8">
    <name type="scientific">Triticum aestivum</name>
    <name type="common">Wheat</name>
    <dbReference type="NCBI Taxonomy" id="4565"/>
    <lineage>
        <taxon>Eukaryota</taxon>
        <taxon>Viridiplantae</taxon>
        <taxon>Streptophyta</taxon>
        <taxon>Embryophyta</taxon>
        <taxon>Tracheophyta</taxon>
        <taxon>Spermatophyta</taxon>
        <taxon>Magnoliopsida</taxon>
        <taxon>Liliopsida</taxon>
        <taxon>Poales</taxon>
        <taxon>Poaceae</taxon>
        <taxon>BOP clade</taxon>
        <taxon>Pooideae</taxon>
        <taxon>Triticodae</taxon>
        <taxon>Triticeae</taxon>
        <taxon>Triticinae</taxon>
        <taxon>Triticum</taxon>
    </lineage>
</organism>
<accession>A0A3B6I0F1</accession>
<dbReference type="InterPro" id="IPR044286">
    <property type="entry name" value="SINL_plant"/>
</dbReference>
<dbReference type="Proteomes" id="UP000019116">
    <property type="component" value="Chromosome 4A"/>
</dbReference>
<dbReference type="PANTHER" id="PTHR46632">
    <property type="entry name" value="E3 UBIQUITIN-PROTEIN LIGASE SINA-LIKE 4"/>
    <property type="match status" value="1"/>
</dbReference>
<evidence type="ECO:0000313" key="9">
    <source>
        <dbReference type="Proteomes" id="UP000019116"/>
    </source>
</evidence>
<feature type="region of interest" description="Disordered" evidence="6">
    <location>
        <begin position="1"/>
        <end position="34"/>
    </location>
</feature>
<keyword evidence="1" id="KW-0479">Metal-binding</keyword>
<dbReference type="SMR" id="A0A3B6I0F1"/>
<dbReference type="GO" id="GO:0061630">
    <property type="term" value="F:ubiquitin protein ligase activity"/>
    <property type="evidence" value="ECO:0000318"/>
    <property type="project" value="GO_Central"/>
</dbReference>
<dbReference type="InterPro" id="IPR013083">
    <property type="entry name" value="Znf_RING/FYVE/PHD"/>
</dbReference>
<dbReference type="STRING" id="4565.A0A3B6I0F1"/>
<protein>
    <submittedName>
        <fullName evidence="8">E3 ubiquitin-protein ligase</fullName>
    </submittedName>
</protein>
<dbReference type="Gramene" id="TraesWEE_scaffold_031891_01G000100.1">
    <property type="protein sequence ID" value="TraesWEE_scaffold_031891_01G000100.1"/>
    <property type="gene ID" value="TraesWEE_scaffold_031891_01G000100"/>
</dbReference>
<proteinExistence type="predicted"/>
<dbReference type="Pfam" id="PF21361">
    <property type="entry name" value="Sina_ZnF"/>
    <property type="match status" value="1"/>
</dbReference>
<dbReference type="OrthoDB" id="675760at2759"/>
<dbReference type="Gramene" id="TraesCAD_scaffold_000013_01G000600.1">
    <property type="protein sequence ID" value="TraesCAD_scaffold_000013_01G000600.1"/>
    <property type="gene ID" value="TraesCAD_scaffold_000013_01G000600"/>
</dbReference>
<dbReference type="PANTHER" id="PTHR46632:SF16">
    <property type="entry name" value="E3 UBIQUITIN-PROTEIN LIGASE SINA-LIKE 10"/>
    <property type="match status" value="1"/>
</dbReference>
<dbReference type="Gramene" id="TraesCS4A03G0983300.1">
    <property type="protein sequence ID" value="TraesCS4A03G0983300.1.CDS"/>
    <property type="gene ID" value="TraesCS4A03G0983300"/>
</dbReference>
<dbReference type="OMA" id="NIRCRPL"/>
<dbReference type="GO" id="GO:0016567">
    <property type="term" value="P:protein ubiquitination"/>
    <property type="evidence" value="ECO:0007669"/>
    <property type="project" value="UniProtKB-UniPathway"/>
</dbReference>
<dbReference type="GeneID" id="123083025"/>
<reference evidence="8" key="1">
    <citation type="submission" date="2018-08" db="EMBL/GenBank/DDBJ databases">
        <authorList>
            <person name="Rossello M."/>
        </authorList>
    </citation>
    <scope>NUCLEOTIDE SEQUENCE [LARGE SCALE GENOMIC DNA]</scope>
    <source>
        <strain evidence="8">cv. Chinese Spring</strain>
    </source>
</reference>
<evidence type="ECO:0000256" key="4">
    <source>
        <dbReference type="ARBA" id="ARBA00024004"/>
    </source>
</evidence>
<dbReference type="Gramene" id="TraesPARA_EIv1.0_1213960.1">
    <property type="protein sequence ID" value="TraesPARA_EIv1.0_1213960.1.CDS"/>
    <property type="gene ID" value="TraesPARA_EIv1.0_1213960"/>
</dbReference>
<dbReference type="Gramene" id="TraesCS4A02G395500.1">
    <property type="protein sequence ID" value="TraesCS4A02G395500.1"/>
    <property type="gene ID" value="TraesCS4A02G395500"/>
</dbReference>
<dbReference type="InterPro" id="IPR013010">
    <property type="entry name" value="Znf_SIAH"/>
</dbReference>
<feature type="compositionally biased region" description="Polar residues" evidence="6">
    <location>
        <begin position="23"/>
        <end position="34"/>
    </location>
</feature>